<evidence type="ECO:0000256" key="3">
    <source>
        <dbReference type="ARBA" id="ARBA00022833"/>
    </source>
</evidence>
<dbReference type="PROSITE" id="PS01102">
    <property type="entry name" value="ZF_DKSA_1"/>
    <property type="match status" value="1"/>
</dbReference>
<dbReference type="InterPro" id="IPR000962">
    <property type="entry name" value="Znf_DskA_TraR"/>
</dbReference>
<keyword evidence="2" id="KW-0863">Zinc-finger</keyword>
<evidence type="ECO:0000259" key="5">
    <source>
        <dbReference type="Pfam" id="PF01258"/>
    </source>
</evidence>
<evidence type="ECO:0000256" key="4">
    <source>
        <dbReference type="PROSITE-ProRule" id="PRU00510"/>
    </source>
</evidence>
<reference evidence="6 7" key="1">
    <citation type="submission" date="2019-10" db="EMBL/GenBank/DDBJ databases">
        <title>Whole genome shotgun sequence of Acrocarpospora pleiomorpha NBRC 16267.</title>
        <authorList>
            <person name="Ichikawa N."/>
            <person name="Kimura A."/>
            <person name="Kitahashi Y."/>
            <person name="Komaki H."/>
            <person name="Oguchi A."/>
        </authorList>
    </citation>
    <scope>NUCLEOTIDE SEQUENCE [LARGE SCALE GENOMIC DNA]</scope>
    <source>
        <strain evidence="6 7">NBRC 16267</strain>
    </source>
</reference>
<dbReference type="OrthoDB" id="1121111at2"/>
<dbReference type="AlphaFoldDB" id="A0A5M3XYW5"/>
<proteinExistence type="predicted"/>
<dbReference type="PANTHER" id="PTHR33823:SF4">
    <property type="entry name" value="GENERAL STRESS PROTEIN 16O"/>
    <property type="match status" value="1"/>
</dbReference>
<dbReference type="Proteomes" id="UP000377595">
    <property type="component" value="Unassembled WGS sequence"/>
</dbReference>
<feature type="zinc finger region" description="dksA C4-type" evidence="4">
    <location>
        <begin position="78"/>
        <end position="102"/>
    </location>
</feature>
<protein>
    <submittedName>
        <fullName evidence="6">Molecular chaperone DnaK</fullName>
    </submittedName>
</protein>
<dbReference type="PROSITE" id="PS51128">
    <property type="entry name" value="ZF_DKSA_2"/>
    <property type="match status" value="1"/>
</dbReference>
<evidence type="ECO:0000313" key="7">
    <source>
        <dbReference type="Proteomes" id="UP000377595"/>
    </source>
</evidence>
<dbReference type="EMBL" id="BLAF01000055">
    <property type="protein sequence ID" value="GES24653.1"/>
    <property type="molecule type" value="Genomic_DNA"/>
</dbReference>
<comment type="caution">
    <text evidence="6">The sequence shown here is derived from an EMBL/GenBank/DDBJ whole genome shotgun (WGS) entry which is preliminary data.</text>
</comment>
<dbReference type="GO" id="GO:0008270">
    <property type="term" value="F:zinc ion binding"/>
    <property type="evidence" value="ECO:0007669"/>
    <property type="project" value="UniProtKB-KW"/>
</dbReference>
<dbReference type="Gene3D" id="1.20.120.910">
    <property type="entry name" value="DksA, coiled-coil domain"/>
    <property type="match status" value="1"/>
</dbReference>
<keyword evidence="3" id="KW-0862">Zinc</keyword>
<sequence>MSDTGLSRVQTDAIAEELREQHMWRTSRLQELHTLVETTEGDGDLRQRTLADLAATERAIAEIEKGLARLSERDYGQCEDCGTSIPYERLKIRPLTRHCMPCRRAHESR</sequence>
<evidence type="ECO:0000256" key="2">
    <source>
        <dbReference type="ARBA" id="ARBA00022771"/>
    </source>
</evidence>
<dbReference type="InterPro" id="IPR020458">
    <property type="entry name" value="Znf_DskA_TraR_CS"/>
</dbReference>
<evidence type="ECO:0000313" key="6">
    <source>
        <dbReference type="EMBL" id="GES24653.1"/>
    </source>
</evidence>
<dbReference type="PANTHER" id="PTHR33823">
    <property type="entry name" value="RNA POLYMERASE-BINDING TRANSCRIPTION FACTOR DKSA-RELATED"/>
    <property type="match status" value="1"/>
</dbReference>
<keyword evidence="1" id="KW-0479">Metal-binding</keyword>
<gene>
    <name evidence="6" type="primary">dksA</name>
    <name evidence="6" type="ORF">Aple_075520</name>
</gene>
<accession>A0A5M3XYW5</accession>
<feature type="domain" description="Zinc finger DksA/TraR C4-type" evidence="5">
    <location>
        <begin position="73"/>
        <end position="107"/>
    </location>
</feature>
<name>A0A5M3XYW5_9ACTN</name>
<dbReference type="RefSeq" id="WP_155349484.1">
    <property type="nucleotide sequence ID" value="NZ_BAAAHM010000045.1"/>
</dbReference>
<evidence type="ECO:0000256" key="1">
    <source>
        <dbReference type="ARBA" id="ARBA00022723"/>
    </source>
</evidence>
<keyword evidence="7" id="KW-1185">Reference proteome</keyword>
<dbReference type="Pfam" id="PF01258">
    <property type="entry name" value="zf-dskA_traR"/>
    <property type="match status" value="1"/>
</dbReference>
<dbReference type="SUPFAM" id="SSF57716">
    <property type="entry name" value="Glucocorticoid receptor-like (DNA-binding domain)"/>
    <property type="match status" value="1"/>
</dbReference>
<organism evidence="6 7">
    <name type="scientific">Acrocarpospora pleiomorpha</name>
    <dbReference type="NCBI Taxonomy" id="90975"/>
    <lineage>
        <taxon>Bacteria</taxon>
        <taxon>Bacillati</taxon>
        <taxon>Actinomycetota</taxon>
        <taxon>Actinomycetes</taxon>
        <taxon>Streptosporangiales</taxon>
        <taxon>Streptosporangiaceae</taxon>
        <taxon>Acrocarpospora</taxon>
    </lineage>
</organism>